<dbReference type="Pfam" id="PF01215">
    <property type="entry name" value="COX5B"/>
    <property type="match status" value="1"/>
</dbReference>
<reference evidence="1 2" key="1">
    <citation type="submission" date="2018-02" db="EMBL/GenBank/DDBJ databases">
        <title>Genome sequence of the basidiomycete white-rot fungus Phlebia centrifuga.</title>
        <authorList>
            <person name="Granchi Z."/>
            <person name="Peng M."/>
            <person name="de Vries R.P."/>
            <person name="Hilden K."/>
            <person name="Makela M.R."/>
            <person name="Grigoriev I."/>
            <person name="Riley R."/>
        </authorList>
    </citation>
    <scope>NUCLEOTIDE SEQUENCE [LARGE SCALE GENOMIC DNA]</scope>
    <source>
        <strain evidence="1 2">FBCC195</strain>
    </source>
</reference>
<protein>
    <submittedName>
        <fullName evidence="1">Uncharacterized protein</fullName>
    </submittedName>
</protein>
<keyword evidence="2" id="KW-1185">Reference proteome</keyword>
<proteinExistence type="predicted"/>
<sequence>MLRAAIRPVHLAARSVRPVSAARALSISAVRRSDHAAPPPLFPPGSKAGEVPNDFEHATGLERLELLGEIEGVKVFDYDPLDSSRIGTLADPIKVLSWVRSLSH</sequence>
<dbReference type="EMBL" id="MLYV02000883">
    <property type="protein sequence ID" value="PSR75555.1"/>
    <property type="molecule type" value="Genomic_DNA"/>
</dbReference>
<gene>
    <name evidence="1" type="ORF">PHLCEN_2v9035</name>
</gene>
<dbReference type="STRING" id="98765.A0A2R6NRU9"/>
<dbReference type="GO" id="GO:0005740">
    <property type="term" value="C:mitochondrial envelope"/>
    <property type="evidence" value="ECO:0007669"/>
    <property type="project" value="InterPro"/>
</dbReference>
<dbReference type="GO" id="GO:0045277">
    <property type="term" value="C:respiratory chain complex IV"/>
    <property type="evidence" value="ECO:0007669"/>
    <property type="project" value="InterPro"/>
</dbReference>
<accession>A0A2R6NRU9</accession>
<name>A0A2R6NRU9_9APHY</name>
<dbReference type="PROSITE" id="PS51359">
    <property type="entry name" value="COX5B_2"/>
    <property type="match status" value="1"/>
</dbReference>
<organism evidence="1 2">
    <name type="scientific">Hermanssonia centrifuga</name>
    <dbReference type="NCBI Taxonomy" id="98765"/>
    <lineage>
        <taxon>Eukaryota</taxon>
        <taxon>Fungi</taxon>
        <taxon>Dikarya</taxon>
        <taxon>Basidiomycota</taxon>
        <taxon>Agaricomycotina</taxon>
        <taxon>Agaricomycetes</taxon>
        <taxon>Polyporales</taxon>
        <taxon>Meruliaceae</taxon>
        <taxon>Hermanssonia</taxon>
    </lineage>
</organism>
<dbReference type="InterPro" id="IPR002124">
    <property type="entry name" value="Cyt_c_oxidase_su5b"/>
</dbReference>
<dbReference type="SUPFAM" id="SSF57802">
    <property type="entry name" value="Rubredoxin-like"/>
    <property type="match status" value="1"/>
</dbReference>
<evidence type="ECO:0000313" key="1">
    <source>
        <dbReference type="EMBL" id="PSR75555.1"/>
    </source>
</evidence>
<dbReference type="Gene3D" id="2.60.11.10">
    <property type="entry name" value="Cytochrome c oxidase, subunit Vb"/>
    <property type="match status" value="1"/>
</dbReference>
<dbReference type="GO" id="GO:0006123">
    <property type="term" value="P:mitochondrial electron transport, cytochrome c to oxygen"/>
    <property type="evidence" value="ECO:0007669"/>
    <property type="project" value="InterPro"/>
</dbReference>
<evidence type="ECO:0000313" key="2">
    <source>
        <dbReference type="Proteomes" id="UP000186601"/>
    </source>
</evidence>
<comment type="caution">
    <text evidence="1">The sequence shown here is derived from an EMBL/GenBank/DDBJ whole genome shotgun (WGS) entry which is preliminary data.</text>
</comment>
<dbReference type="InterPro" id="IPR036972">
    <property type="entry name" value="Cyt_c_oxidase_su5b_sf"/>
</dbReference>
<dbReference type="OrthoDB" id="10249250at2759"/>
<dbReference type="Proteomes" id="UP000186601">
    <property type="component" value="Unassembled WGS sequence"/>
</dbReference>
<dbReference type="AlphaFoldDB" id="A0A2R6NRU9"/>